<name>A0A7G9U8N1_GVPB</name>
<proteinExistence type="predicted"/>
<reference evidence="1" key="1">
    <citation type="submission" date="2019-11" db="EMBL/GenBank/DDBJ databases">
        <title>Studies on the baculoviruses infecting the caterpillars, Spilarctia obliqua Walker (Erebidae) and Pieris brassicae Linn. (Pieridae) (Insecta: Lepidoptera).</title>
        <authorList>
            <person name="Paul S."/>
            <person name="Arumugaperumal A."/>
            <person name="Sathiya Balasingh Thangapandi E.J.J."/>
            <person name="Sarjubala Devi H."/>
            <person name="Johnson T."/>
            <person name="Maisnam S."/>
            <person name="Krishnavel S."/>
            <person name="Soman Syamala S."/>
            <person name="Ramamoorthy S."/>
            <person name="Karthikeyan R."/>
            <person name="Subburaman C."/>
            <person name="Jeyaprakash R."/>
            <person name="Azhaguchamy M."/>
            <person name="Ramaiyer V."/>
            <person name="Sivasubramaniam S."/>
        </authorList>
    </citation>
    <scope>NUCLEOTIDE SEQUENCE</scope>
    <source>
        <strain evidence="1">Manipur</strain>
    </source>
</reference>
<organism evidence="1">
    <name type="scientific">Pieris brassicae granulosis virus</name>
    <name type="common">PbGV</name>
    <name type="synonym">Pieris brassicae granulovirus</name>
    <dbReference type="NCBI Taxonomy" id="10465"/>
    <lineage>
        <taxon>Viruses</taxon>
        <taxon>Viruses incertae sedis</taxon>
        <taxon>Naldaviricetes</taxon>
        <taxon>Lefavirales</taxon>
        <taxon>Baculoviridae</taxon>
        <taxon>Betabaculovirus</taxon>
        <taxon>Betabaculovirus arrapae</taxon>
    </lineage>
</organism>
<dbReference type="EMBL" id="MN750560">
    <property type="protein sequence ID" value="QNN89462.1"/>
    <property type="molecule type" value="Genomic_DNA"/>
</dbReference>
<accession>A0A7G9U8N1</accession>
<sequence length="73" mass="8081">MKNTKNKTINTSMVINNSLLLHRLTINANKTKPTIKYIANIVLHTLINNYVMTRFSSSSSALSSSVLYIKGPG</sequence>
<protein>
    <submittedName>
        <fullName evidence="1">ORF91</fullName>
    </submittedName>
</protein>
<organismHost>
    <name type="scientific">Pieris brassicae</name>
    <name type="common">White butterfly</name>
    <name type="synonym">Large white butterfly</name>
    <dbReference type="NCBI Taxonomy" id="7116"/>
</organismHost>
<evidence type="ECO:0000313" key="1">
    <source>
        <dbReference type="EMBL" id="QNN89462.1"/>
    </source>
</evidence>